<dbReference type="SMART" id="SM00757">
    <property type="entry name" value="CRA"/>
    <property type="match status" value="1"/>
</dbReference>
<dbReference type="InterPro" id="IPR013144">
    <property type="entry name" value="CRA_dom"/>
</dbReference>
<comment type="caution">
    <text evidence="2">The sequence shown here is derived from an EMBL/GenBank/DDBJ whole genome shotgun (WGS) entry which is preliminary data.</text>
</comment>
<proteinExistence type="predicted"/>
<dbReference type="InterPro" id="IPR050618">
    <property type="entry name" value="Ubq-SigPath_Reg"/>
</dbReference>
<sequence>MDPCADEFLTSEEPDDRVVRQLVLDYLIHNCYGETAKVFFKDSQDLSTATSKEDNYSNGCIKNGKFPNGNSAYEQNHKNETDAEGDLEMTDPNLEGYIHVNAYGNSLSQDTSKLLMLLGNKQNSKSGFDVEFALKSLGVRKQIREYIIAGNIPAALLLCQATFPKVVAVDEDDLATSRSTEMRFKLHLQQFIETVRAGNSEEALMFALTELRKYTEHGDPNEKKKYRDSLDEVISIIAYTEPENSPSAKFFAQTRRDQLADEINSMILSYDNQMNESALERIIKQATVVREYLHNAMSKGQKTSKVYAKWQLSTFIQEGS</sequence>
<feature type="domain" description="CTLH" evidence="1">
    <location>
        <begin position="140"/>
        <end position="202"/>
    </location>
</feature>
<evidence type="ECO:0000259" key="1">
    <source>
        <dbReference type="PROSITE" id="PS50897"/>
    </source>
</evidence>
<evidence type="ECO:0000313" key="2">
    <source>
        <dbReference type="EMBL" id="CAG8691503.1"/>
    </source>
</evidence>
<dbReference type="PANTHER" id="PTHR12864">
    <property type="entry name" value="RAN BINDING PROTEIN 9-RELATED"/>
    <property type="match status" value="1"/>
</dbReference>
<dbReference type="InterPro" id="IPR024964">
    <property type="entry name" value="CTLH/CRA"/>
</dbReference>
<organism evidence="2 3">
    <name type="scientific">Acaulospora morrowiae</name>
    <dbReference type="NCBI Taxonomy" id="94023"/>
    <lineage>
        <taxon>Eukaryota</taxon>
        <taxon>Fungi</taxon>
        <taxon>Fungi incertae sedis</taxon>
        <taxon>Mucoromycota</taxon>
        <taxon>Glomeromycotina</taxon>
        <taxon>Glomeromycetes</taxon>
        <taxon>Diversisporales</taxon>
        <taxon>Acaulosporaceae</taxon>
        <taxon>Acaulospora</taxon>
    </lineage>
</organism>
<protein>
    <submittedName>
        <fullName evidence="2">16211_t:CDS:1</fullName>
    </submittedName>
</protein>
<reference evidence="2" key="1">
    <citation type="submission" date="2021-06" db="EMBL/GenBank/DDBJ databases">
        <authorList>
            <person name="Kallberg Y."/>
            <person name="Tangrot J."/>
            <person name="Rosling A."/>
        </authorList>
    </citation>
    <scope>NUCLEOTIDE SEQUENCE</scope>
    <source>
        <strain evidence="2">CL551</strain>
    </source>
</reference>
<keyword evidence="3" id="KW-1185">Reference proteome</keyword>
<dbReference type="Pfam" id="PF10607">
    <property type="entry name" value="CTLH"/>
    <property type="match status" value="1"/>
</dbReference>
<dbReference type="InterPro" id="IPR006594">
    <property type="entry name" value="LisH"/>
</dbReference>
<gene>
    <name evidence="2" type="ORF">AMORRO_LOCUS11652</name>
</gene>
<dbReference type="OrthoDB" id="2415936at2759"/>
<dbReference type="AlphaFoldDB" id="A0A9N9ETJ8"/>
<dbReference type="InterPro" id="IPR006595">
    <property type="entry name" value="CTLH_C"/>
</dbReference>
<dbReference type="Proteomes" id="UP000789342">
    <property type="component" value="Unassembled WGS sequence"/>
</dbReference>
<name>A0A9N9ETJ8_9GLOM</name>
<dbReference type="EMBL" id="CAJVPV010015378">
    <property type="protein sequence ID" value="CAG8691503.1"/>
    <property type="molecule type" value="Genomic_DNA"/>
</dbReference>
<dbReference type="SMART" id="SM00668">
    <property type="entry name" value="CTLH"/>
    <property type="match status" value="1"/>
</dbReference>
<dbReference type="PROSITE" id="PS50896">
    <property type="entry name" value="LISH"/>
    <property type="match status" value="1"/>
</dbReference>
<dbReference type="PROSITE" id="PS50897">
    <property type="entry name" value="CTLH"/>
    <property type="match status" value="1"/>
</dbReference>
<accession>A0A9N9ETJ8</accession>
<evidence type="ECO:0000313" key="3">
    <source>
        <dbReference type="Proteomes" id="UP000789342"/>
    </source>
</evidence>